<keyword evidence="3" id="KW-0804">Transcription</keyword>
<accession>A0ABY4CIU1</accession>
<dbReference type="Proteomes" id="UP000830167">
    <property type="component" value="Chromosome"/>
</dbReference>
<dbReference type="PROSITE" id="PS50949">
    <property type="entry name" value="HTH_GNTR"/>
    <property type="match status" value="1"/>
</dbReference>
<evidence type="ECO:0000313" key="7">
    <source>
        <dbReference type="Proteomes" id="UP000830167"/>
    </source>
</evidence>
<keyword evidence="4" id="KW-0175">Coiled coil</keyword>
<dbReference type="InterPro" id="IPR036388">
    <property type="entry name" value="WH-like_DNA-bd_sf"/>
</dbReference>
<dbReference type="InterPro" id="IPR050679">
    <property type="entry name" value="Bact_HTH_transcr_reg"/>
</dbReference>
<proteinExistence type="predicted"/>
<evidence type="ECO:0000256" key="1">
    <source>
        <dbReference type="ARBA" id="ARBA00023015"/>
    </source>
</evidence>
<keyword evidence="7" id="KW-1185">Reference proteome</keyword>
<evidence type="ECO:0000313" key="6">
    <source>
        <dbReference type="EMBL" id="UOF90432.1"/>
    </source>
</evidence>
<keyword evidence="1" id="KW-0805">Transcription regulation</keyword>
<dbReference type="SUPFAM" id="SSF46785">
    <property type="entry name" value="Winged helix' DNA-binding domain"/>
    <property type="match status" value="1"/>
</dbReference>
<dbReference type="InterPro" id="IPR036390">
    <property type="entry name" value="WH_DNA-bd_sf"/>
</dbReference>
<sequence length="315" mass="35932">MRKSGIPLYVQVKEAVLTDIKNGQWKTGDKLPTERELSEKLKVSRNTVSQAYQELEAEGVLVSIQGRGTFVCDRDDAVRLENRKELLMKIIDVAMEEGLQLGFSIEEFSELTEIRVREKMDLLNRVRIVFFECNREQVDYFAKRVQFGSGVVVKPIILHEFRDDMDVLLPEVNSSDLVITTFFHYDEVKELIGNRKQVLAIALDPQLETIVKIARIPAGRKIGLICRSDNFANKVMLSLKNAGLDGLQMKVTTSTEANDLRSFLHDIDFIIVSPGRKREVEMLAVRHQEIIEFIFQPDVASINLLRAALIDVRRG</sequence>
<feature type="domain" description="HTH gntR-type" evidence="5">
    <location>
        <begin position="6"/>
        <end position="74"/>
    </location>
</feature>
<name>A0ABY4CIU1_9BACL</name>
<gene>
    <name evidence="6" type="ORF">LSG31_21680</name>
</gene>
<evidence type="ECO:0000256" key="4">
    <source>
        <dbReference type="SAM" id="Coils"/>
    </source>
</evidence>
<evidence type="ECO:0000256" key="3">
    <source>
        <dbReference type="ARBA" id="ARBA00023163"/>
    </source>
</evidence>
<dbReference type="InterPro" id="IPR000524">
    <property type="entry name" value="Tscrpt_reg_HTH_GntR"/>
</dbReference>
<organism evidence="6 7">
    <name type="scientific">Fodinisporobacter ferrooxydans</name>
    <dbReference type="NCBI Taxonomy" id="2901836"/>
    <lineage>
        <taxon>Bacteria</taxon>
        <taxon>Bacillati</taxon>
        <taxon>Bacillota</taxon>
        <taxon>Bacilli</taxon>
        <taxon>Bacillales</taxon>
        <taxon>Alicyclobacillaceae</taxon>
        <taxon>Fodinisporobacter</taxon>
    </lineage>
</organism>
<evidence type="ECO:0000259" key="5">
    <source>
        <dbReference type="PROSITE" id="PS50949"/>
    </source>
</evidence>
<reference evidence="6" key="1">
    <citation type="submission" date="2021-12" db="EMBL/GenBank/DDBJ databases">
        <title>Alicyclobacillaceae gen. nov., sp. nov., isolated from chalcocite enrichment system.</title>
        <authorList>
            <person name="Jiang Z."/>
        </authorList>
    </citation>
    <scope>NUCLEOTIDE SEQUENCE</scope>
    <source>
        <strain evidence="6">MYW30-H2</strain>
    </source>
</reference>
<dbReference type="RefSeq" id="WP_347437127.1">
    <property type="nucleotide sequence ID" value="NZ_CP089291.1"/>
</dbReference>
<protein>
    <submittedName>
        <fullName evidence="6">GntR family transcriptional regulator</fullName>
    </submittedName>
</protein>
<dbReference type="Pfam" id="PF00392">
    <property type="entry name" value="GntR"/>
    <property type="match status" value="1"/>
</dbReference>
<keyword evidence="2" id="KW-0238">DNA-binding</keyword>
<dbReference type="Gene3D" id="1.10.10.10">
    <property type="entry name" value="Winged helix-like DNA-binding domain superfamily/Winged helix DNA-binding domain"/>
    <property type="match status" value="1"/>
</dbReference>
<evidence type="ECO:0000256" key="2">
    <source>
        <dbReference type="ARBA" id="ARBA00023125"/>
    </source>
</evidence>
<dbReference type="CDD" id="cd07377">
    <property type="entry name" value="WHTH_GntR"/>
    <property type="match status" value="1"/>
</dbReference>
<dbReference type="PRINTS" id="PR00035">
    <property type="entry name" value="HTHGNTR"/>
</dbReference>
<dbReference type="PANTHER" id="PTHR44846">
    <property type="entry name" value="MANNOSYL-D-GLYCERATE TRANSPORT/METABOLISM SYSTEM REPRESSOR MNGR-RELATED"/>
    <property type="match status" value="1"/>
</dbReference>
<dbReference type="SMART" id="SM00345">
    <property type="entry name" value="HTH_GNTR"/>
    <property type="match status" value="1"/>
</dbReference>
<feature type="coiled-coil region" evidence="4">
    <location>
        <begin position="38"/>
        <end position="97"/>
    </location>
</feature>
<dbReference type="PANTHER" id="PTHR44846:SF1">
    <property type="entry name" value="MANNOSYL-D-GLYCERATE TRANSPORT_METABOLISM SYSTEM REPRESSOR MNGR-RELATED"/>
    <property type="match status" value="1"/>
</dbReference>
<dbReference type="EMBL" id="CP089291">
    <property type="protein sequence ID" value="UOF90432.1"/>
    <property type="molecule type" value="Genomic_DNA"/>
</dbReference>